<accession>A0A0A9ADC0</accession>
<name>A0A0A9ADC0_ARUDO</name>
<reference evidence="2" key="2">
    <citation type="journal article" date="2015" name="Data Brief">
        <title>Shoot transcriptome of the giant reed, Arundo donax.</title>
        <authorList>
            <person name="Barrero R.A."/>
            <person name="Guerrero F.D."/>
            <person name="Moolhuijzen P."/>
            <person name="Goolsby J.A."/>
            <person name="Tidwell J."/>
            <person name="Bellgard S.E."/>
            <person name="Bellgard M.I."/>
        </authorList>
    </citation>
    <scope>NUCLEOTIDE SEQUENCE</scope>
    <source>
        <tissue evidence="2">Shoot tissue taken approximately 20 cm above the soil surface</tissue>
    </source>
</reference>
<reference evidence="2" key="1">
    <citation type="submission" date="2014-09" db="EMBL/GenBank/DDBJ databases">
        <authorList>
            <person name="Magalhaes I.L.F."/>
            <person name="Oliveira U."/>
            <person name="Santos F.R."/>
            <person name="Vidigal T.H.D.A."/>
            <person name="Brescovit A.D."/>
            <person name="Santos A.J."/>
        </authorList>
    </citation>
    <scope>NUCLEOTIDE SEQUENCE</scope>
    <source>
        <tissue evidence="2">Shoot tissue taken approximately 20 cm above the soil surface</tissue>
    </source>
</reference>
<dbReference type="AlphaFoldDB" id="A0A0A9ADC0"/>
<evidence type="ECO:0000256" key="1">
    <source>
        <dbReference type="SAM" id="MobiDB-lite"/>
    </source>
</evidence>
<protein>
    <submittedName>
        <fullName evidence="2">Uncharacterized protein</fullName>
    </submittedName>
</protein>
<sequence>MVWRFQSVPGTQHCSALQPMFSVLTTPLQPDKASGGQISRRVISGEDKMGQATAK</sequence>
<organism evidence="2">
    <name type="scientific">Arundo donax</name>
    <name type="common">Giant reed</name>
    <name type="synonym">Donax arundinaceus</name>
    <dbReference type="NCBI Taxonomy" id="35708"/>
    <lineage>
        <taxon>Eukaryota</taxon>
        <taxon>Viridiplantae</taxon>
        <taxon>Streptophyta</taxon>
        <taxon>Embryophyta</taxon>
        <taxon>Tracheophyta</taxon>
        <taxon>Spermatophyta</taxon>
        <taxon>Magnoliopsida</taxon>
        <taxon>Liliopsida</taxon>
        <taxon>Poales</taxon>
        <taxon>Poaceae</taxon>
        <taxon>PACMAD clade</taxon>
        <taxon>Arundinoideae</taxon>
        <taxon>Arundineae</taxon>
        <taxon>Arundo</taxon>
    </lineage>
</organism>
<feature type="region of interest" description="Disordered" evidence="1">
    <location>
        <begin position="28"/>
        <end position="55"/>
    </location>
</feature>
<proteinExistence type="predicted"/>
<dbReference type="EMBL" id="GBRH01250910">
    <property type="protein sequence ID" value="JAD46985.1"/>
    <property type="molecule type" value="Transcribed_RNA"/>
</dbReference>
<evidence type="ECO:0000313" key="2">
    <source>
        <dbReference type="EMBL" id="JAD46985.1"/>
    </source>
</evidence>